<comment type="caution">
    <text evidence="2">The sequence shown here is derived from an EMBL/GenBank/DDBJ whole genome shotgun (WGS) entry which is preliminary data.</text>
</comment>
<protein>
    <submittedName>
        <fullName evidence="2">Dolichol kinase</fullName>
    </submittedName>
</protein>
<keyword evidence="2" id="KW-0808">Transferase</keyword>
<proteinExistence type="predicted"/>
<feature type="transmembrane region" description="Helical" evidence="1">
    <location>
        <begin position="111"/>
        <end position="128"/>
    </location>
</feature>
<sequence>MPLSAALKVTLTDVAFTLALVAYVLLVALSLKHMYSKLLARGHSESLAAYISRKTMHIVAAGIPTLLVPYLFSTPIAPSIAALGLAGLLYHKHRSNRLMHWFQVRENMYEVNFALAWSASILALWMVTGDMLVSILPALFISIGDGVTGLVRMLCLRKRAKHWLGNIAMMVATLPLGAALAGAPGAIAAIIASLAEKFELKPIDDNILISVASVVTLAVLYP</sequence>
<keyword evidence="1" id="KW-0472">Membrane</keyword>
<evidence type="ECO:0000313" key="2">
    <source>
        <dbReference type="EMBL" id="HHQ81041.1"/>
    </source>
</evidence>
<keyword evidence="1" id="KW-1133">Transmembrane helix</keyword>
<organism evidence="2">
    <name type="scientific">Fervidicoccus fontis</name>
    <dbReference type="NCBI Taxonomy" id="683846"/>
    <lineage>
        <taxon>Archaea</taxon>
        <taxon>Thermoproteota</taxon>
        <taxon>Thermoprotei</taxon>
        <taxon>Fervidicoccales</taxon>
        <taxon>Fervidicoccaceae</taxon>
        <taxon>Fervidicoccus</taxon>
    </lineage>
</organism>
<keyword evidence="1" id="KW-0812">Transmembrane</keyword>
<feature type="transmembrane region" description="Helical" evidence="1">
    <location>
        <begin position="70"/>
        <end position="90"/>
    </location>
</feature>
<keyword evidence="2" id="KW-0418">Kinase</keyword>
<evidence type="ECO:0000256" key="1">
    <source>
        <dbReference type="SAM" id="Phobius"/>
    </source>
</evidence>
<dbReference type="GO" id="GO:0016301">
    <property type="term" value="F:kinase activity"/>
    <property type="evidence" value="ECO:0007669"/>
    <property type="project" value="UniProtKB-KW"/>
</dbReference>
<accession>A0A7J3ZLS0</accession>
<dbReference type="AlphaFoldDB" id="A0A7J3ZLS0"/>
<dbReference type="EMBL" id="DRZC01000080">
    <property type="protein sequence ID" value="HHQ81041.1"/>
    <property type="molecule type" value="Genomic_DNA"/>
</dbReference>
<gene>
    <name evidence="2" type="ORF">ENM78_06310</name>
</gene>
<reference evidence="2" key="1">
    <citation type="journal article" date="2020" name="mSystems">
        <title>Genome- and Community-Level Interaction Insights into Carbon Utilization and Element Cycling Functions of Hydrothermarchaeota in Hydrothermal Sediment.</title>
        <authorList>
            <person name="Zhou Z."/>
            <person name="Liu Y."/>
            <person name="Xu W."/>
            <person name="Pan J."/>
            <person name="Luo Z.H."/>
            <person name="Li M."/>
        </authorList>
    </citation>
    <scope>NUCLEOTIDE SEQUENCE [LARGE SCALE GENOMIC DNA]</scope>
    <source>
        <strain evidence="2">SpSt-1116</strain>
    </source>
</reference>
<feature type="transmembrane region" description="Helical" evidence="1">
    <location>
        <begin position="14"/>
        <end position="35"/>
    </location>
</feature>
<feature type="transmembrane region" description="Helical" evidence="1">
    <location>
        <begin position="167"/>
        <end position="191"/>
    </location>
</feature>
<name>A0A7J3ZLS0_9CREN</name>
<feature type="transmembrane region" description="Helical" evidence="1">
    <location>
        <begin position="134"/>
        <end position="155"/>
    </location>
</feature>